<dbReference type="InterPro" id="IPR052190">
    <property type="entry name" value="Euk-Arch_PrmC-MTase"/>
</dbReference>
<reference evidence="6" key="1">
    <citation type="journal article" date="2014" name="Int. J. Syst. Evol. Microbiol.">
        <title>Complete genome sequence of Corynebacterium casei LMG S-19264T (=DSM 44701T), isolated from a smear-ripened cheese.</title>
        <authorList>
            <consortium name="US DOE Joint Genome Institute (JGI-PGF)"/>
            <person name="Walter F."/>
            <person name="Albersmeier A."/>
            <person name="Kalinowski J."/>
            <person name="Ruckert C."/>
        </authorList>
    </citation>
    <scope>NUCLEOTIDE SEQUENCE</scope>
    <source>
        <strain evidence="6">JCM 11219</strain>
    </source>
</reference>
<comment type="similarity">
    <text evidence="1">Belongs to the eukaryotic/archaeal PrmC-related family.</text>
</comment>
<evidence type="ECO:0000256" key="4">
    <source>
        <dbReference type="ARBA" id="ARBA00022691"/>
    </source>
</evidence>
<evidence type="ECO:0000259" key="5">
    <source>
        <dbReference type="Pfam" id="PF05175"/>
    </source>
</evidence>
<dbReference type="Pfam" id="PF05175">
    <property type="entry name" value="MTS"/>
    <property type="match status" value="1"/>
</dbReference>
<dbReference type="GO" id="GO:0032259">
    <property type="term" value="P:methylation"/>
    <property type="evidence" value="ECO:0007669"/>
    <property type="project" value="UniProtKB-KW"/>
</dbReference>
<dbReference type="CDD" id="cd02440">
    <property type="entry name" value="AdoMet_MTases"/>
    <property type="match status" value="1"/>
</dbReference>
<feature type="domain" description="Methyltransferase small" evidence="5">
    <location>
        <begin position="4"/>
        <end position="122"/>
    </location>
</feature>
<sequence>MKMRIVILDNVYSPAEDSWQTAELLSWIVGNYVSNEEPRVIDVGSGTGVLALTALLSAMNKGRVAWIIAIDHDRSAAINTRINLANNGLYQYADVVSMNVLDAIRGGVRIDVIVSNPPYLPGSWDEDWRIFGGPDGNNVTRQLITHACGGNALLIVLTQSSLSNWEETTKLLRDCNYRLVMIKASHYFFEDIITMVFLKVNH</sequence>
<dbReference type="Gene3D" id="3.40.50.150">
    <property type="entry name" value="Vaccinia Virus protein VP39"/>
    <property type="match status" value="1"/>
</dbReference>
<dbReference type="InterPro" id="IPR029063">
    <property type="entry name" value="SAM-dependent_MTases_sf"/>
</dbReference>
<dbReference type="PROSITE" id="PS00092">
    <property type="entry name" value="N6_MTASE"/>
    <property type="match status" value="1"/>
</dbReference>
<reference evidence="6" key="2">
    <citation type="submission" date="2020-09" db="EMBL/GenBank/DDBJ databases">
        <authorList>
            <person name="Sun Q."/>
            <person name="Ohkuma M."/>
        </authorList>
    </citation>
    <scope>NUCLEOTIDE SEQUENCE</scope>
    <source>
        <strain evidence="6">JCM 11219</strain>
    </source>
</reference>
<evidence type="ECO:0000313" key="6">
    <source>
        <dbReference type="EMBL" id="GGI67658.1"/>
    </source>
</evidence>
<protein>
    <submittedName>
        <fullName evidence="6">Protoporphyrinogen oxidase</fullName>
    </submittedName>
</protein>
<dbReference type="AlphaFoldDB" id="A0A830EFY4"/>
<dbReference type="GO" id="GO:0008757">
    <property type="term" value="F:S-adenosylmethionine-dependent methyltransferase activity"/>
    <property type="evidence" value="ECO:0007669"/>
    <property type="project" value="TreeGrafter"/>
</dbReference>
<keyword evidence="2" id="KW-0489">Methyltransferase</keyword>
<name>A0A830EFY4_9CREN</name>
<dbReference type="GO" id="GO:0035657">
    <property type="term" value="C:eRF1 methyltransferase complex"/>
    <property type="evidence" value="ECO:0007669"/>
    <property type="project" value="TreeGrafter"/>
</dbReference>
<dbReference type="InterPro" id="IPR002052">
    <property type="entry name" value="DNA_methylase_N6_adenine_CS"/>
</dbReference>
<dbReference type="PANTHER" id="PTHR45875">
    <property type="entry name" value="METHYLTRANSFERASE N6AMT1"/>
    <property type="match status" value="1"/>
</dbReference>
<dbReference type="EMBL" id="BMNM01000001">
    <property type="protein sequence ID" value="GGI67658.1"/>
    <property type="molecule type" value="Genomic_DNA"/>
</dbReference>
<accession>A0A830EFY4</accession>
<dbReference type="GO" id="GO:0003676">
    <property type="term" value="F:nucleic acid binding"/>
    <property type="evidence" value="ECO:0007669"/>
    <property type="project" value="InterPro"/>
</dbReference>
<gene>
    <name evidence="6" type="ORF">GCM10007112_00770</name>
</gene>
<keyword evidence="3" id="KW-0808">Transferase</keyword>
<dbReference type="SUPFAM" id="SSF53335">
    <property type="entry name" value="S-adenosyl-L-methionine-dependent methyltransferases"/>
    <property type="match status" value="1"/>
</dbReference>
<dbReference type="GO" id="GO:0008276">
    <property type="term" value="F:protein methyltransferase activity"/>
    <property type="evidence" value="ECO:0007669"/>
    <property type="project" value="TreeGrafter"/>
</dbReference>
<evidence type="ECO:0000313" key="7">
    <source>
        <dbReference type="Proteomes" id="UP000657075"/>
    </source>
</evidence>
<evidence type="ECO:0000256" key="2">
    <source>
        <dbReference type="ARBA" id="ARBA00022603"/>
    </source>
</evidence>
<organism evidence="6 7">
    <name type="scientific">Vulcanisaeta souniana JCM 11219</name>
    <dbReference type="NCBI Taxonomy" id="1293586"/>
    <lineage>
        <taxon>Archaea</taxon>
        <taxon>Thermoproteota</taxon>
        <taxon>Thermoprotei</taxon>
        <taxon>Thermoproteales</taxon>
        <taxon>Thermoproteaceae</taxon>
        <taxon>Vulcanisaeta</taxon>
    </lineage>
</organism>
<dbReference type="PANTHER" id="PTHR45875:SF1">
    <property type="entry name" value="METHYLTRANSFERASE N6AMT1"/>
    <property type="match status" value="1"/>
</dbReference>
<proteinExistence type="inferred from homology"/>
<comment type="caution">
    <text evidence="6">The sequence shown here is derived from an EMBL/GenBank/DDBJ whole genome shotgun (WGS) entry which is preliminary data.</text>
</comment>
<evidence type="ECO:0000256" key="3">
    <source>
        <dbReference type="ARBA" id="ARBA00022679"/>
    </source>
</evidence>
<dbReference type="Proteomes" id="UP000657075">
    <property type="component" value="Unassembled WGS sequence"/>
</dbReference>
<keyword evidence="4" id="KW-0949">S-adenosyl-L-methionine</keyword>
<evidence type="ECO:0000256" key="1">
    <source>
        <dbReference type="ARBA" id="ARBA00006149"/>
    </source>
</evidence>
<dbReference type="InterPro" id="IPR007848">
    <property type="entry name" value="Small_mtfrase_dom"/>
</dbReference>